<dbReference type="PANTHER" id="PTHR34979:SF1">
    <property type="entry name" value="INNER MEMBRANE PROTEIN YGAZ"/>
    <property type="match status" value="1"/>
</dbReference>
<accession>A0A1I4YLZ0</accession>
<dbReference type="EMBL" id="FOVK01000001">
    <property type="protein sequence ID" value="SFN39061.1"/>
    <property type="molecule type" value="Genomic_DNA"/>
</dbReference>
<dbReference type="OrthoDB" id="3177005at2"/>
<dbReference type="Pfam" id="PF03591">
    <property type="entry name" value="AzlC"/>
    <property type="match status" value="1"/>
</dbReference>
<feature type="transmembrane region" description="Helical" evidence="8">
    <location>
        <begin position="54"/>
        <end position="77"/>
    </location>
</feature>
<gene>
    <name evidence="9" type="ORF">SAMN04488695_101673</name>
</gene>
<dbReference type="InterPro" id="IPR011606">
    <property type="entry name" value="Brnchd-chn_aa_trnsp_permease"/>
</dbReference>
<sequence length="240" mass="25973">MLEYEYYVNSGSDLLNSKTTLSSGFIDSFPIMTGYIPIAIAYGVIGTQANIPSWVVLSMSIFIYAGASQFMAINLFALNTSPIQMMITIGVINLRHLVMGLSFFNKVNLNLKNRIIVSLGLTDETFAILSLKENLSAPYIKGVMLGFYLSWIFGAIIGILFGSILPGIIAEGMEIAIFTLFITLLVNSLHGNSRLIGIPIVSMMTNYIASSFLPGGLSIILSIIVGSAVGMMIQGDDEDE</sequence>
<keyword evidence="4" id="KW-1003">Cell membrane</keyword>
<dbReference type="STRING" id="398199.SAMN05421804_101244"/>
<dbReference type="PANTHER" id="PTHR34979">
    <property type="entry name" value="INNER MEMBRANE PROTEIN YGAZ"/>
    <property type="match status" value="1"/>
</dbReference>
<evidence type="ECO:0000313" key="9">
    <source>
        <dbReference type="EMBL" id="SFN39061.1"/>
    </source>
</evidence>
<keyword evidence="10" id="KW-1185">Reference proteome</keyword>
<evidence type="ECO:0000256" key="7">
    <source>
        <dbReference type="ARBA" id="ARBA00023136"/>
    </source>
</evidence>
<dbReference type="GO" id="GO:0005886">
    <property type="term" value="C:plasma membrane"/>
    <property type="evidence" value="ECO:0007669"/>
    <property type="project" value="UniProtKB-SubCell"/>
</dbReference>
<protein>
    <submittedName>
        <fullName evidence="9">4-azaleucine resistance probable transporter AzlC</fullName>
    </submittedName>
</protein>
<dbReference type="GO" id="GO:1903785">
    <property type="term" value="P:L-valine transmembrane transport"/>
    <property type="evidence" value="ECO:0007669"/>
    <property type="project" value="TreeGrafter"/>
</dbReference>
<evidence type="ECO:0000256" key="5">
    <source>
        <dbReference type="ARBA" id="ARBA00022692"/>
    </source>
</evidence>
<proteinExistence type="inferred from homology"/>
<feature type="transmembrane region" description="Helical" evidence="8">
    <location>
        <begin position="145"/>
        <end position="169"/>
    </location>
</feature>
<evidence type="ECO:0000256" key="8">
    <source>
        <dbReference type="SAM" id="Phobius"/>
    </source>
</evidence>
<keyword evidence="3" id="KW-0813">Transport</keyword>
<comment type="similarity">
    <text evidence="2">Belongs to the AzlC family.</text>
</comment>
<keyword evidence="5 8" id="KW-0812">Transmembrane</keyword>
<name>A0A1I4YLZ0_9CLOT</name>
<dbReference type="Proteomes" id="UP000181899">
    <property type="component" value="Unassembled WGS sequence"/>
</dbReference>
<evidence type="ECO:0000256" key="6">
    <source>
        <dbReference type="ARBA" id="ARBA00022989"/>
    </source>
</evidence>
<organism evidence="9 10">
    <name type="scientific">Proteiniclasticum ruminis</name>
    <dbReference type="NCBI Taxonomy" id="398199"/>
    <lineage>
        <taxon>Bacteria</taxon>
        <taxon>Bacillati</taxon>
        <taxon>Bacillota</taxon>
        <taxon>Clostridia</taxon>
        <taxon>Eubacteriales</taxon>
        <taxon>Clostridiaceae</taxon>
        <taxon>Proteiniclasticum</taxon>
    </lineage>
</organism>
<evidence type="ECO:0000256" key="3">
    <source>
        <dbReference type="ARBA" id="ARBA00022448"/>
    </source>
</evidence>
<keyword evidence="7 8" id="KW-0472">Membrane</keyword>
<feature type="transmembrane region" description="Helical" evidence="8">
    <location>
        <begin position="83"/>
        <end position="104"/>
    </location>
</feature>
<reference evidence="9 10" key="1">
    <citation type="submission" date="2016-10" db="EMBL/GenBank/DDBJ databases">
        <authorList>
            <person name="de Groot N.N."/>
        </authorList>
    </citation>
    <scope>NUCLEOTIDE SEQUENCE [LARGE SCALE GENOMIC DNA]</scope>
    <source>
        <strain evidence="9 10">ML2</strain>
    </source>
</reference>
<comment type="subcellular location">
    <subcellularLocation>
        <location evidence="1">Cell membrane</location>
        <topology evidence="1">Multi-pass membrane protein</topology>
    </subcellularLocation>
</comment>
<feature type="transmembrane region" description="Helical" evidence="8">
    <location>
        <begin position="212"/>
        <end position="233"/>
    </location>
</feature>
<evidence type="ECO:0000256" key="4">
    <source>
        <dbReference type="ARBA" id="ARBA00022475"/>
    </source>
</evidence>
<feature type="transmembrane region" description="Helical" evidence="8">
    <location>
        <begin position="20"/>
        <end position="42"/>
    </location>
</feature>
<keyword evidence="6 8" id="KW-1133">Transmembrane helix</keyword>
<evidence type="ECO:0000313" key="10">
    <source>
        <dbReference type="Proteomes" id="UP000181899"/>
    </source>
</evidence>
<dbReference type="AlphaFoldDB" id="A0A1I4YLZ0"/>
<feature type="transmembrane region" description="Helical" evidence="8">
    <location>
        <begin position="175"/>
        <end position="191"/>
    </location>
</feature>
<evidence type="ECO:0000256" key="1">
    <source>
        <dbReference type="ARBA" id="ARBA00004651"/>
    </source>
</evidence>
<evidence type="ECO:0000256" key="2">
    <source>
        <dbReference type="ARBA" id="ARBA00010735"/>
    </source>
</evidence>